<organism evidence="3 4">
    <name type="scientific">Lacibacter cauensis</name>
    <dbReference type="NCBI Taxonomy" id="510947"/>
    <lineage>
        <taxon>Bacteria</taxon>
        <taxon>Pseudomonadati</taxon>
        <taxon>Bacteroidota</taxon>
        <taxon>Chitinophagia</taxon>
        <taxon>Chitinophagales</taxon>
        <taxon>Chitinophagaceae</taxon>
        <taxon>Lacibacter</taxon>
    </lineage>
</organism>
<keyword evidence="3" id="KW-0489">Methyltransferase</keyword>
<dbReference type="InterPro" id="IPR041698">
    <property type="entry name" value="Methyltransf_25"/>
</dbReference>
<dbReference type="PANTHER" id="PTHR43861:SF6">
    <property type="entry name" value="METHYLTRANSFERASE TYPE 11"/>
    <property type="match status" value="1"/>
</dbReference>
<name>A0A562SGZ4_9BACT</name>
<dbReference type="GO" id="GO:0008168">
    <property type="term" value="F:methyltransferase activity"/>
    <property type="evidence" value="ECO:0007669"/>
    <property type="project" value="UniProtKB-KW"/>
</dbReference>
<evidence type="ECO:0000256" key="1">
    <source>
        <dbReference type="ARBA" id="ARBA00022679"/>
    </source>
</evidence>
<dbReference type="EMBL" id="VLLE01000005">
    <property type="protein sequence ID" value="TWI80438.1"/>
    <property type="molecule type" value="Genomic_DNA"/>
</dbReference>
<protein>
    <submittedName>
        <fullName evidence="3">Methyltransferase family protein</fullName>
    </submittedName>
</protein>
<dbReference type="CDD" id="cd02440">
    <property type="entry name" value="AdoMet_MTases"/>
    <property type="match status" value="1"/>
</dbReference>
<evidence type="ECO:0000313" key="3">
    <source>
        <dbReference type="EMBL" id="TWI80438.1"/>
    </source>
</evidence>
<dbReference type="InterPro" id="IPR029063">
    <property type="entry name" value="SAM-dependent_MTases_sf"/>
</dbReference>
<reference evidence="3 4" key="1">
    <citation type="journal article" date="2015" name="Stand. Genomic Sci.">
        <title>Genomic Encyclopedia of Bacterial and Archaeal Type Strains, Phase III: the genomes of soil and plant-associated and newly described type strains.</title>
        <authorList>
            <person name="Whitman W.B."/>
            <person name="Woyke T."/>
            <person name="Klenk H.P."/>
            <person name="Zhou Y."/>
            <person name="Lilburn T.G."/>
            <person name="Beck B.J."/>
            <person name="De Vos P."/>
            <person name="Vandamme P."/>
            <person name="Eisen J.A."/>
            <person name="Garrity G."/>
            <person name="Hugenholtz P."/>
            <person name="Kyrpides N.C."/>
        </authorList>
    </citation>
    <scope>NUCLEOTIDE SEQUENCE [LARGE SCALE GENOMIC DNA]</scope>
    <source>
        <strain evidence="3 4">CGMCC 1.7271</strain>
    </source>
</reference>
<dbReference type="Proteomes" id="UP000316167">
    <property type="component" value="Unassembled WGS sequence"/>
</dbReference>
<evidence type="ECO:0000259" key="2">
    <source>
        <dbReference type="Pfam" id="PF13649"/>
    </source>
</evidence>
<feature type="domain" description="Methyltransferase" evidence="2">
    <location>
        <begin position="60"/>
        <end position="132"/>
    </location>
</feature>
<accession>A0A562SGZ4</accession>
<dbReference type="GO" id="GO:0032259">
    <property type="term" value="P:methylation"/>
    <property type="evidence" value="ECO:0007669"/>
    <property type="project" value="UniProtKB-KW"/>
</dbReference>
<dbReference type="PANTHER" id="PTHR43861">
    <property type="entry name" value="TRANS-ACONITATE 2-METHYLTRANSFERASE-RELATED"/>
    <property type="match status" value="1"/>
</dbReference>
<gene>
    <name evidence="3" type="ORF">IQ13_3115</name>
</gene>
<proteinExistence type="predicted"/>
<sequence>MFYNKKNISLKQRLLFNMNRQYWERIAPNYNEEIFDVLQNDKSGKIIDAIETAASKEKTVMDIGCAIGKWIPLLATAFKHVVATDISAINLDIAKDRCKDYPNVDYQRMDMSAYSLTVTPCDVVVCINAILTDSLKKRINFFQALDLSLNGNGTLILVVPSLESKLYAGIIANRWNVDDENKEKIESVEKAYALAKNIRQGVTDIDNVPTKHYLKEELELLLKLEGFTVDRIEKINYTWKTEFHNPPKWLEEPYPWDWMCVAQKS</sequence>
<keyword evidence="1 3" id="KW-0808">Transferase</keyword>
<keyword evidence="4" id="KW-1185">Reference proteome</keyword>
<dbReference type="Gene3D" id="3.40.50.150">
    <property type="entry name" value="Vaccinia Virus protein VP39"/>
    <property type="match status" value="1"/>
</dbReference>
<dbReference type="Pfam" id="PF13649">
    <property type="entry name" value="Methyltransf_25"/>
    <property type="match status" value="1"/>
</dbReference>
<dbReference type="AlphaFoldDB" id="A0A562SGZ4"/>
<dbReference type="SUPFAM" id="SSF53335">
    <property type="entry name" value="S-adenosyl-L-methionine-dependent methyltransferases"/>
    <property type="match status" value="1"/>
</dbReference>
<evidence type="ECO:0000313" key="4">
    <source>
        <dbReference type="Proteomes" id="UP000316167"/>
    </source>
</evidence>
<comment type="caution">
    <text evidence="3">The sequence shown here is derived from an EMBL/GenBank/DDBJ whole genome shotgun (WGS) entry which is preliminary data.</text>
</comment>